<feature type="transmembrane region" description="Helical" evidence="8">
    <location>
        <begin position="140"/>
        <end position="159"/>
    </location>
</feature>
<dbReference type="AlphaFoldDB" id="A0AAF1C523"/>
<dbReference type="PROSITE" id="PS01271">
    <property type="entry name" value="NA_SULFATE"/>
    <property type="match status" value="1"/>
</dbReference>
<dbReference type="GO" id="GO:0005886">
    <property type="term" value="C:plasma membrane"/>
    <property type="evidence" value="ECO:0007669"/>
    <property type="project" value="TreeGrafter"/>
</dbReference>
<dbReference type="Gene3D" id="3.30.70.1450">
    <property type="entry name" value="Regulator of K+ conductance, C-terminal domain"/>
    <property type="match status" value="2"/>
</dbReference>
<evidence type="ECO:0000256" key="5">
    <source>
        <dbReference type="ARBA" id="ARBA00022989"/>
    </source>
</evidence>
<name>A0AAF1C523_9CHRO</name>
<dbReference type="RefSeq" id="WP_320001295.1">
    <property type="nucleotide sequence ID" value="NZ_CP138348.1"/>
</dbReference>
<feature type="domain" description="RCK C-terminal" evidence="9">
    <location>
        <begin position="214"/>
        <end position="298"/>
    </location>
</feature>
<feature type="transmembrane region" description="Helical" evidence="8">
    <location>
        <begin position="539"/>
        <end position="560"/>
    </location>
</feature>
<comment type="subcellular location">
    <subcellularLocation>
        <location evidence="1">Membrane</location>
        <topology evidence="1">Multi-pass membrane protein</topology>
    </subcellularLocation>
</comment>
<dbReference type="SUPFAM" id="SSF116726">
    <property type="entry name" value="TrkA C-terminal domain-like"/>
    <property type="match status" value="2"/>
</dbReference>
<dbReference type="GO" id="GO:0008324">
    <property type="term" value="F:monoatomic cation transmembrane transporter activity"/>
    <property type="evidence" value="ECO:0007669"/>
    <property type="project" value="InterPro"/>
</dbReference>
<dbReference type="InterPro" id="IPR004680">
    <property type="entry name" value="Cit_transptr-like_dom"/>
</dbReference>
<accession>A0AAF1C523</accession>
<sequence>MNWLDISPIFLTLTVLIVALIAFIAEWLPVDLTSLSITVVLMILGLVSPNEGISGFGNSATITVMAMFILSAGITKTGILNIIRDWLIQWGGKNPTQQIFTLGMIVGPISAFINNTAVVAIFLPIVEQWSKQAKVSISKLLIPMSFLTILGGLITLLGTSTNILASGIAVQLGYPEFGIFQFTKLGLPVFFIGLIYLSIASPKLLPARKPPGGESLAEDYELKEYVSEMIIPPKSSLIGQTLRSSEIQRKFDLDVLEIIRNDTHFPPPLADKVLAVGDILLVRGSRSNLLNIKDERGVEILADFKFNSQELEEQNNSQEEKIAEVLILSNSRLIGSSLKDLRFRQRYNATVLAVRRGQELIRERFGKIPLKFGDLLLIQAPKDSFIGLQTTRELLVLEEKNREGLRQNKAGIALAIILTVIFTSAFNFVPILVSSLAGVLIMVITGCLKPGEVYGSVRWDIIFLLAGLIPLGIAMDNSGTNQWLADNLLKVAGNLSGYWILVLFYFATSMLTEVLSNNAAVVLMIPIAVKVAENIGLEPLSFMYAVTFAASNSYLAPIGYQTNTMVYAPGGYKFLDYTRVGLPLTLTLTFIVPLLIVKIYGL</sequence>
<keyword evidence="4" id="KW-0677">Repeat</keyword>
<dbReference type="Pfam" id="PF03600">
    <property type="entry name" value="CitMHS"/>
    <property type="match status" value="1"/>
</dbReference>
<evidence type="ECO:0000256" key="8">
    <source>
        <dbReference type="SAM" id="Phobius"/>
    </source>
</evidence>
<evidence type="ECO:0000256" key="7">
    <source>
        <dbReference type="SAM" id="Coils"/>
    </source>
</evidence>
<feature type="transmembrane region" description="Helical" evidence="8">
    <location>
        <begin position="580"/>
        <end position="600"/>
    </location>
</feature>
<dbReference type="GO" id="GO:0006813">
    <property type="term" value="P:potassium ion transport"/>
    <property type="evidence" value="ECO:0007669"/>
    <property type="project" value="InterPro"/>
</dbReference>
<feature type="transmembrane region" description="Helical" evidence="8">
    <location>
        <begin position="60"/>
        <end position="83"/>
    </location>
</feature>
<protein>
    <submittedName>
        <fullName evidence="10">SLC13 family permease</fullName>
    </submittedName>
</protein>
<dbReference type="PROSITE" id="PS51202">
    <property type="entry name" value="RCK_C"/>
    <property type="match status" value="2"/>
</dbReference>
<keyword evidence="3 8" id="KW-0812">Transmembrane</keyword>
<evidence type="ECO:0000256" key="2">
    <source>
        <dbReference type="ARBA" id="ARBA00022448"/>
    </source>
</evidence>
<dbReference type="PANTHER" id="PTHR43652">
    <property type="entry name" value="BASIC AMINO ACID ANTIPORTER YFCC-RELATED"/>
    <property type="match status" value="1"/>
</dbReference>
<evidence type="ECO:0000256" key="4">
    <source>
        <dbReference type="ARBA" id="ARBA00022737"/>
    </source>
</evidence>
<dbReference type="InterPro" id="IPR051679">
    <property type="entry name" value="DASS-Related_Transporters"/>
</dbReference>
<keyword evidence="7" id="KW-0175">Coiled coil</keyword>
<keyword evidence="2" id="KW-0813">Transport</keyword>
<proteinExistence type="predicted"/>
<dbReference type="InterPro" id="IPR036721">
    <property type="entry name" value="RCK_C_sf"/>
</dbReference>
<feature type="transmembrane region" description="Helical" evidence="8">
    <location>
        <begin position="179"/>
        <end position="199"/>
    </location>
</feature>
<reference evidence="10" key="1">
    <citation type="submission" date="2023-11" db="EMBL/GenBank/DDBJ databases">
        <title>Genome sequence of Cyanobacterium aponinum BCRC AL20115.</title>
        <authorList>
            <person name="Chang H.-Y."/>
            <person name="Lin K.-M."/>
            <person name="Hsueh H.-T."/>
            <person name="Chu H.-A."/>
            <person name="Kuo C.-H."/>
        </authorList>
    </citation>
    <scope>NUCLEOTIDE SEQUENCE</scope>
    <source>
        <strain evidence="10">AL20115</strain>
    </source>
</reference>
<dbReference type="Pfam" id="PF02080">
    <property type="entry name" value="TrkA_C"/>
    <property type="match status" value="2"/>
</dbReference>
<feature type="transmembrane region" description="Helical" evidence="8">
    <location>
        <begin position="32"/>
        <end position="48"/>
    </location>
</feature>
<feature type="transmembrane region" description="Helical" evidence="8">
    <location>
        <begin position="412"/>
        <end position="445"/>
    </location>
</feature>
<evidence type="ECO:0000256" key="3">
    <source>
        <dbReference type="ARBA" id="ARBA00022692"/>
    </source>
</evidence>
<gene>
    <name evidence="10" type="ORF">SAY89_14610</name>
</gene>
<dbReference type="PANTHER" id="PTHR43652:SF2">
    <property type="entry name" value="BASIC AMINO ACID ANTIPORTER YFCC-RELATED"/>
    <property type="match status" value="1"/>
</dbReference>
<feature type="transmembrane region" description="Helical" evidence="8">
    <location>
        <begin position="487"/>
        <end position="508"/>
    </location>
</feature>
<evidence type="ECO:0000313" key="10">
    <source>
        <dbReference type="EMBL" id="WPF88015.1"/>
    </source>
</evidence>
<keyword evidence="5 8" id="KW-1133">Transmembrane helix</keyword>
<feature type="transmembrane region" description="Helical" evidence="8">
    <location>
        <begin position="6"/>
        <end position="25"/>
    </location>
</feature>
<dbReference type="InterPro" id="IPR031312">
    <property type="entry name" value="Na/sul_symport_CS"/>
</dbReference>
<evidence type="ECO:0000256" key="1">
    <source>
        <dbReference type="ARBA" id="ARBA00004141"/>
    </source>
</evidence>
<dbReference type="EMBL" id="CP138348">
    <property type="protein sequence ID" value="WPF88015.1"/>
    <property type="molecule type" value="Genomic_DNA"/>
</dbReference>
<evidence type="ECO:0000259" key="9">
    <source>
        <dbReference type="PROSITE" id="PS51202"/>
    </source>
</evidence>
<feature type="domain" description="RCK C-terminal" evidence="9">
    <location>
        <begin position="309"/>
        <end position="397"/>
    </location>
</feature>
<evidence type="ECO:0000256" key="6">
    <source>
        <dbReference type="ARBA" id="ARBA00023136"/>
    </source>
</evidence>
<feature type="coiled-coil region" evidence="7">
    <location>
        <begin position="301"/>
        <end position="328"/>
    </location>
</feature>
<keyword evidence="6 8" id="KW-0472">Membrane</keyword>
<organism evidence="10">
    <name type="scientific">Cyanobacterium aponinum AL20115</name>
    <dbReference type="NCBI Taxonomy" id="3090662"/>
    <lineage>
        <taxon>Bacteria</taxon>
        <taxon>Bacillati</taxon>
        <taxon>Cyanobacteriota</taxon>
        <taxon>Cyanophyceae</taxon>
        <taxon>Oscillatoriophycideae</taxon>
        <taxon>Chroococcales</taxon>
        <taxon>Geminocystaceae</taxon>
        <taxon>Cyanobacterium</taxon>
    </lineage>
</organism>
<dbReference type="InterPro" id="IPR006037">
    <property type="entry name" value="RCK_C"/>
</dbReference>